<feature type="compositionally biased region" description="Basic and acidic residues" evidence="1">
    <location>
        <begin position="139"/>
        <end position="160"/>
    </location>
</feature>
<gene>
    <name evidence="2" type="ORF">E0H92_10985</name>
</gene>
<reference evidence="2 3" key="1">
    <citation type="submission" date="2019-02" db="EMBL/GenBank/DDBJ databases">
        <title>Kribbella capetownensis sp. nov. and Kribbella speibonae sp. nov., isolated from soil.</title>
        <authorList>
            <person name="Curtis S.M."/>
            <person name="Norton I."/>
            <person name="Everest G.J."/>
            <person name="Meyers P.R."/>
        </authorList>
    </citation>
    <scope>NUCLEOTIDE SEQUENCE [LARGE SCALE GENOMIC DNA]</scope>
    <source>
        <strain evidence="2 3">YM55</strain>
    </source>
</reference>
<feature type="compositionally biased region" description="Basic and acidic residues" evidence="1">
    <location>
        <begin position="18"/>
        <end position="33"/>
    </location>
</feature>
<evidence type="ECO:0000313" key="2">
    <source>
        <dbReference type="EMBL" id="TCC42122.1"/>
    </source>
</evidence>
<comment type="caution">
    <text evidence="2">The sequence shown here is derived from an EMBL/GenBank/DDBJ whole genome shotgun (WGS) entry which is preliminary data.</text>
</comment>
<dbReference type="EMBL" id="SJKC01000001">
    <property type="protein sequence ID" value="TCC42122.1"/>
    <property type="molecule type" value="Genomic_DNA"/>
</dbReference>
<protein>
    <submittedName>
        <fullName evidence="2">Uncharacterized protein</fullName>
    </submittedName>
</protein>
<accession>A0A4V2M635</accession>
<evidence type="ECO:0000256" key="1">
    <source>
        <dbReference type="SAM" id="MobiDB-lite"/>
    </source>
</evidence>
<feature type="region of interest" description="Disordered" evidence="1">
    <location>
        <begin position="77"/>
        <end position="108"/>
    </location>
</feature>
<sequence length="160" mass="17127">MVAWVEVRAGEEERHPCVDLSRDRPPAGPEHEVAGAVEGDDYEERRFAAGQSSRKGPQYRGCCRWLAWLRRRRLRRGRVRRRRSGGGGGRGPNGGVGRGGFGRGGRGGFGRRRCGGSGCGRGGGGSAFEGYVGASGQGRCDDHRGGREVCPRPHHGSTDA</sequence>
<dbReference type="AlphaFoldDB" id="A0A4V2M635"/>
<feature type="compositionally biased region" description="Gly residues" evidence="1">
    <location>
        <begin position="85"/>
        <end position="108"/>
    </location>
</feature>
<organism evidence="2 3">
    <name type="scientific">Kribbella speibonae</name>
    <dbReference type="NCBI Taxonomy" id="1572660"/>
    <lineage>
        <taxon>Bacteria</taxon>
        <taxon>Bacillati</taxon>
        <taxon>Actinomycetota</taxon>
        <taxon>Actinomycetes</taxon>
        <taxon>Propionibacteriales</taxon>
        <taxon>Kribbellaceae</taxon>
        <taxon>Kribbella</taxon>
    </lineage>
</organism>
<feature type="region of interest" description="Disordered" evidence="1">
    <location>
        <begin position="134"/>
        <end position="160"/>
    </location>
</feature>
<evidence type="ECO:0000313" key="3">
    <source>
        <dbReference type="Proteomes" id="UP000294225"/>
    </source>
</evidence>
<feature type="region of interest" description="Disordered" evidence="1">
    <location>
        <begin position="18"/>
        <end position="42"/>
    </location>
</feature>
<dbReference type="Proteomes" id="UP000294225">
    <property type="component" value="Unassembled WGS sequence"/>
</dbReference>
<name>A0A4V2M635_9ACTN</name>
<proteinExistence type="predicted"/>